<dbReference type="AlphaFoldDB" id="A0A0W7Z1X8"/>
<gene>
    <name evidence="3" type="ORF">AS359_05555</name>
    <name evidence="2" type="ORF">B5M06_04835</name>
</gene>
<accession>A0A0W7Z1X8</accession>
<dbReference type="InterPro" id="IPR016181">
    <property type="entry name" value="Acyl_CoA_acyltransferase"/>
</dbReference>
<dbReference type="PROSITE" id="PS51186">
    <property type="entry name" value="GNAT"/>
    <property type="match status" value="1"/>
</dbReference>
<sequence length="181" mass="19993">MGLHWQLVCFQPNTRALTVEQPCVAIHIATSAEDIQHTAQLFREYADSLGLDLSFQNFDAEVDQLPGDYAPPRGTLLLAYVDGTPAGCCALRPLDDADIPNAAEMKRLYVRKAFRGFGLGRQLAEATLDAARQGGYSCVLLDTLDDMEAARNLYTDLGFEETEPYYFNPIAGAHYLKAEID</sequence>
<dbReference type="SUPFAM" id="SSF55729">
    <property type="entry name" value="Acyl-CoA N-acyltransferases (Nat)"/>
    <property type="match status" value="1"/>
</dbReference>
<keyword evidence="3" id="KW-0808">Transferase</keyword>
<evidence type="ECO:0000313" key="4">
    <source>
        <dbReference type="Proteomes" id="UP000053300"/>
    </source>
</evidence>
<evidence type="ECO:0000259" key="1">
    <source>
        <dbReference type="PROSITE" id="PS51186"/>
    </source>
</evidence>
<reference evidence="3 4" key="1">
    <citation type="submission" date="2015-12" db="EMBL/GenBank/DDBJ databases">
        <title>Complete genome sequence of a multi-drug resistant strain Acidovorax sp. 12322-1.</title>
        <authorList>
            <person name="Ming D."/>
            <person name="Wang M."/>
            <person name="Hu S."/>
            <person name="Zhou Y."/>
            <person name="Jiang T."/>
        </authorList>
    </citation>
    <scope>NUCLEOTIDE SEQUENCE [LARGE SCALE GENOMIC DNA]</scope>
    <source>
        <strain evidence="3 4">12322-1</strain>
    </source>
</reference>
<dbReference type="Gene3D" id="3.40.630.30">
    <property type="match status" value="1"/>
</dbReference>
<accession>A0A1V3TSH6</accession>
<dbReference type="InterPro" id="IPR000182">
    <property type="entry name" value="GNAT_dom"/>
</dbReference>
<dbReference type="KEGG" id="cke:B5M06_04835"/>
<feature type="domain" description="N-acetyltransferase" evidence="1">
    <location>
        <begin position="24"/>
        <end position="181"/>
    </location>
</feature>
<organism evidence="3 4">
    <name type="scientific">Comamonas kerstersii</name>
    <dbReference type="NCBI Taxonomy" id="225992"/>
    <lineage>
        <taxon>Bacteria</taxon>
        <taxon>Pseudomonadati</taxon>
        <taxon>Pseudomonadota</taxon>
        <taxon>Betaproteobacteria</taxon>
        <taxon>Burkholderiales</taxon>
        <taxon>Comamonadaceae</taxon>
        <taxon>Comamonas</taxon>
    </lineage>
</organism>
<dbReference type="Proteomes" id="UP000053300">
    <property type="component" value="Unassembled WGS sequence"/>
</dbReference>
<name>A0A0W7Z1X8_9BURK</name>
<accession>A0A1V0BCK7</accession>
<dbReference type="CDD" id="cd04301">
    <property type="entry name" value="NAT_SF"/>
    <property type="match status" value="1"/>
</dbReference>
<evidence type="ECO:0000313" key="3">
    <source>
        <dbReference type="EMBL" id="KUF41351.1"/>
    </source>
</evidence>
<evidence type="ECO:0000313" key="5">
    <source>
        <dbReference type="Proteomes" id="UP000242792"/>
    </source>
</evidence>
<dbReference type="PANTHER" id="PTHR43305">
    <property type="entry name" value="FAMILY N-ACETYLTRANSFERASE, PUTATIVE (AFU_ORTHOLOGUE AFUA_2G01380)-RELATED"/>
    <property type="match status" value="1"/>
</dbReference>
<reference evidence="2 5" key="2">
    <citation type="submission" date="2017-03" db="EMBL/GenBank/DDBJ databases">
        <title>Rapid Whole Genome Sequencing of Comamonas kerstersii Causing Continuous ambulatory Peritoneal Dialysis-Associated Peritonitis.</title>
        <authorList>
            <person name="Zheng B."/>
        </authorList>
    </citation>
    <scope>NUCLEOTIDE SEQUENCE [LARGE SCALE GENOMIC DNA]</scope>
    <source>
        <strain evidence="2 5">8943</strain>
    </source>
</reference>
<dbReference type="OrthoDB" id="70840at2"/>
<dbReference type="GO" id="GO:0016747">
    <property type="term" value="F:acyltransferase activity, transferring groups other than amino-acyl groups"/>
    <property type="evidence" value="ECO:0007669"/>
    <property type="project" value="InterPro"/>
</dbReference>
<dbReference type="STRING" id="225992.B5M06_04835"/>
<protein>
    <submittedName>
        <fullName evidence="3">GCN5 family acetyltransferase</fullName>
    </submittedName>
    <submittedName>
        <fullName evidence="2">N-acetyltransferase</fullName>
    </submittedName>
</protein>
<dbReference type="Pfam" id="PF00583">
    <property type="entry name" value="Acetyltransf_1"/>
    <property type="match status" value="1"/>
</dbReference>
<evidence type="ECO:0000313" key="2">
    <source>
        <dbReference type="EMBL" id="AQZ97688.1"/>
    </source>
</evidence>
<dbReference type="RefSeq" id="WP_054065845.1">
    <property type="nucleotide sequence ID" value="NZ_CATYED010000035.1"/>
</dbReference>
<proteinExistence type="predicted"/>
<keyword evidence="4" id="KW-1185">Reference proteome</keyword>
<dbReference type="PANTHER" id="PTHR43305:SF1">
    <property type="entry name" value="FAMILY N-ACETYLTRANSFERASE, PUTATIVE (AFU_ORTHOLOGUE AFUA_2G01380)-RELATED"/>
    <property type="match status" value="1"/>
</dbReference>
<dbReference type="EMBL" id="CP020121">
    <property type="protein sequence ID" value="AQZ97688.1"/>
    <property type="molecule type" value="Genomic_DNA"/>
</dbReference>
<dbReference type="Proteomes" id="UP000242792">
    <property type="component" value="Chromosome"/>
</dbReference>
<dbReference type="EMBL" id="LPXH01000023">
    <property type="protein sequence ID" value="KUF41351.1"/>
    <property type="molecule type" value="Genomic_DNA"/>
</dbReference>
<dbReference type="GeneID" id="83038642"/>
<dbReference type="InterPro" id="IPR052777">
    <property type="entry name" value="Acetyltransferase_Enz"/>
</dbReference>